<dbReference type="Gene3D" id="3.20.20.70">
    <property type="entry name" value="Aldolase class I"/>
    <property type="match status" value="1"/>
</dbReference>
<keyword evidence="7" id="KW-0408">Iron</keyword>
<name>A0A3N3DUG6_9VIBR</name>
<organism evidence="11 12">
    <name type="scientific">Vibrio ponticus</name>
    <dbReference type="NCBI Taxonomy" id="265668"/>
    <lineage>
        <taxon>Bacteria</taxon>
        <taxon>Pseudomonadati</taxon>
        <taxon>Pseudomonadota</taxon>
        <taxon>Gammaproteobacteria</taxon>
        <taxon>Vibrionales</taxon>
        <taxon>Vibrionaceae</taxon>
        <taxon>Vibrio</taxon>
    </lineage>
</organism>
<dbReference type="InterPro" id="IPR040074">
    <property type="entry name" value="BssD/PflA/YjjW"/>
</dbReference>
<evidence type="ECO:0000313" key="11">
    <source>
        <dbReference type="EMBL" id="ROV58009.1"/>
    </source>
</evidence>
<dbReference type="SUPFAM" id="SSF102114">
    <property type="entry name" value="Radical SAM enzymes"/>
    <property type="match status" value="1"/>
</dbReference>
<dbReference type="GO" id="GO:0046872">
    <property type="term" value="F:metal ion binding"/>
    <property type="evidence" value="ECO:0007669"/>
    <property type="project" value="UniProtKB-KW"/>
</dbReference>
<dbReference type="InterPro" id="IPR017900">
    <property type="entry name" value="4Fe4S_Fe_S_CS"/>
</dbReference>
<dbReference type="InterPro" id="IPR034457">
    <property type="entry name" value="Organic_radical-activating"/>
</dbReference>
<dbReference type="SFLD" id="SFLDG01118">
    <property type="entry name" value="activating_enzymes__group_2"/>
    <property type="match status" value="1"/>
</dbReference>
<dbReference type="SFLD" id="SFLDG01066">
    <property type="entry name" value="organic_radical-activating_enz"/>
    <property type="match status" value="1"/>
</dbReference>
<dbReference type="SUPFAM" id="SSF54862">
    <property type="entry name" value="4Fe-4S ferredoxins"/>
    <property type="match status" value="1"/>
</dbReference>
<dbReference type="PROSITE" id="PS51918">
    <property type="entry name" value="RADICAL_SAM"/>
    <property type="match status" value="1"/>
</dbReference>
<keyword evidence="3" id="KW-0004">4Fe-4S</keyword>
<dbReference type="NCBIfam" id="TIGR04041">
    <property type="entry name" value="activase_YjjW"/>
    <property type="match status" value="1"/>
</dbReference>
<dbReference type="PROSITE" id="PS01087">
    <property type="entry name" value="RADICAL_ACTIVATING"/>
    <property type="match status" value="1"/>
</dbReference>
<dbReference type="Gene3D" id="3.30.70.20">
    <property type="match status" value="1"/>
</dbReference>
<dbReference type="InterPro" id="IPR001989">
    <property type="entry name" value="Radical_activat_CS"/>
</dbReference>
<dbReference type="SFLD" id="SFLDS00029">
    <property type="entry name" value="Radical_SAM"/>
    <property type="match status" value="1"/>
</dbReference>
<keyword evidence="8" id="KW-0411">Iron-sulfur</keyword>
<dbReference type="InterPro" id="IPR023912">
    <property type="entry name" value="YjjW_bact"/>
</dbReference>
<dbReference type="EMBL" id="RKIK01000098">
    <property type="protein sequence ID" value="ROV58009.1"/>
    <property type="molecule type" value="Genomic_DNA"/>
</dbReference>
<dbReference type="AlphaFoldDB" id="A0A3N3DUG6"/>
<keyword evidence="4" id="KW-0949">S-adenosyl-L-methionine</keyword>
<dbReference type="GO" id="GO:0051539">
    <property type="term" value="F:4 iron, 4 sulfur cluster binding"/>
    <property type="evidence" value="ECO:0007669"/>
    <property type="project" value="UniProtKB-KW"/>
</dbReference>
<proteinExistence type="inferred from homology"/>
<evidence type="ECO:0000259" key="9">
    <source>
        <dbReference type="PROSITE" id="PS51379"/>
    </source>
</evidence>
<dbReference type="SFLD" id="SFLDF00392">
    <property type="entry name" value="YjjI_activase"/>
    <property type="match status" value="1"/>
</dbReference>
<dbReference type="PANTHER" id="PTHR30352">
    <property type="entry name" value="PYRUVATE FORMATE-LYASE-ACTIVATING ENZYME"/>
    <property type="match status" value="1"/>
</dbReference>
<dbReference type="RefSeq" id="WP_123783456.1">
    <property type="nucleotide sequence ID" value="NZ_RKIK01000098.1"/>
</dbReference>
<feature type="domain" description="4Fe-4S ferredoxin-type" evidence="9">
    <location>
        <begin position="43"/>
        <end position="70"/>
    </location>
</feature>
<dbReference type="PANTHER" id="PTHR30352:SF13">
    <property type="entry name" value="GLYCYL-RADICAL ENZYME ACTIVATING ENZYME YJJW-RELATED"/>
    <property type="match status" value="1"/>
</dbReference>
<comment type="cofactor">
    <cofactor evidence="1">
        <name>[4Fe-4S] cluster</name>
        <dbReference type="ChEBI" id="CHEBI:49883"/>
    </cofactor>
</comment>
<evidence type="ECO:0000256" key="2">
    <source>
        <dbReference type="ARBA" id="ARBA00009777"/>
    </source>
</evidence>
<feature type="domain" description="Radical SAM core" evidence="10">
    <location>
        <begin position="20"/>
        <end position="284"/>
    </location>
</feature>
<keyword evidence="5" id="KW-0479">Metal-binding</keyword>
<dbReference type="InterPro" id="IPR017896">
    <property type="entry name" value="4Fe4S_Fe-S-bd"/>
</dbReference>
<dbReference type="PROSITE" id="PS00198">
    <property type="entry name" value="4FE4S_FER_1"/>
    <property type="match status" value="1"/>
</dbReference>
<comment type="caution">
    <text evidence="11">The sequence shown here is derived from an EMBL/GenBank/DDBJ whole genome shotgun (WGS) entry which is preliminary data.</text>
</comment>
<evidence type="ECO:0000256" key="1">
    <source>
        <dbReference type="ARBA" id="ARBA00001966"/>
    </source>
</evidence>
<comment type="similarity">
    <text evidence="2">Belongs to the organic radical-activating enzymes family.</text>
</comment>
<evidence type="ECO:0000256" key="8">
    <source>
        <dbReference type="ARBA" id="ARBA00023014"/>
    </source>
</evidence>
<dbReference type="InterPro" id="IPR007197">
    <property type="entry name" value="rSAM"/>
</dbReference>
<dbReference type="CDD" id="cd01335">
    <property type="entry name" value="Radical_SAM"/>
    <property type="match status" value="1"/>
</dbReference>
<evidence type="ECO:0000313" key="12">
    <source>
        <dbReference type="Proteomes" id="UP000278792"/>
    </source>
</evidence>
<dbReference type="PROSITE" id="PS51379">
    <property type="entry name" value="4FE4S_FER_2"/>
    <property type="match status" value="2"/>
</dbReference>
<dbReference type="GO" id="GO:0016491">
    <property type="term" value="F:oxidoreductase activity"/>
    <property type="evidence" value="ECO:0007669"/>
    <property type="project" value="UniProtKB-KW"/>
</dbReference>
<protein>
    <submittedName>
        <fullName evidence="11">YjjW family glycine radical enzyme activase</fullName>
    </submittedName>
</protein>
<dbReference type="InterPro" id="IPR012839">
    <property type="entry name" value="Organic_radical_activase"/>
</dbReference>
<dbReference type="InterPro" id="IPR058240">
    <property type="entry name" value="rSAM_sf"/>
</dbReference>
<dbReference type="Pfam" id="PF04055">
    <property type="entry name" value="Radical_SAM"/>
    <property type="match status" value="1"/>
</dbReference>
<reference evidence="11 12" key="1">
    <citation type="submission" date="2018-11" db="EMBL/GenBank/DDBJ databases">
        <title>Vibrio ponticus strain CAIM 1751 pathogenic for the snapper Lutjanus guttatus.</title>
        <authorList>
            <person name="Soto-Rodriguez S."/>
            <person name="Lozano-Olvera R."/>
            <person name="Gomez-Gil B."/>
        </authorList>
    </citation>
    <scope>NUCLEOTIDE SEQUENCE [LARGE SCALE GENOMIC DNA]</scope>
    <source>
        <strain evidence="11 12">CAIM 1751</strain>
    </source>
</reference>
<dbReference type="Proteomes" id="UP000278792">
    <property type="component" value="Unassembled WGS sequence"/>
</dbReference>
<dbReference type="Pfam" id="PF00037">
    <property type="entry name" value="Fer4"/>
    <property type="match status" value="1"/>
</dbReference>
<gene>
    <name evidence="11" type="primary">yjjW</name>
    <name evidence="11" type="ORF">EGH82_20385</name>
</gene>
<dbReference type="InterPro" id="IPR013785">
    <property type="entry name" value="Aldolase_TIM"/>
</dbReference>
<evidence type="ECO:0000256" key="5">
    <source>
        <dbReference type="ARBA" id="ARBA00022723"/>
    </source>
</evidence>
<evidence type="ECO:0000256" key="7">
    <source>
        <dbReference type="ARBA" id="ARBA00023004"/>
    </source>
</evidence>
<sequence length="292" mass="32764">MTLVSEKQAIVNRILNFSCVDGPGNRLVIFLQGCNFKCINCHNPYTINHCDHCGDCVAGCPTQALSINEQNKVVWDESLCTQCDQCLDVCPNSSSPKVKHYTVSDVLALIRKQHFFLSGITISGGEATMQLPFIVELFKAIKADQELRHLTCFIDSNGYLPETGWQRVLPYLDGAMIDLKSWQNETHQWLVGRDNHRVIQSIQMLAAAGKLHELRLLHIPGKSDLDQEVDAISRLINSLPNEVKIRLNAFQHHGVVGEALTWDKCSKDQMEAFHQTLQAKVSNPITLPSVYI</sequence>
<accession>A0A3N3DUG6</accession>
<evidence type="ECO:0000256" key="3">
    <source>
        <dbReference type="ARBA" id="ARBA00022485"/>
    </source>
</evidence>
<evidence type="ECO:0000256" key="6">
    <source>
        <dbReference type="ARBA" id="ARBA00023002"/>
    </source>
</evidence>
<keyword evidence="6" id="KW-0560">Oxidoreductase</keyword>
<evidence type="ECO:0000259" key="10">
    <source>
        <dbReference type="PROSITE" id="PS51918"/>
    </source>
</evidence>
<evidence type="ECO:0000256" key="4">
    <source>
        <dbReference type="ARBA" id="ARBA00022691"/>
    </source>
</evidence>
<dbReference type="PIRSF" id="PIRSF000371">
    <property type="entry name" value="PFL_act_enz"/>
    <property type="match status" value="1"/>
</dbReference>
<feature type="domain" description="4Fe-4S ferredoxin-type" evidence="9">
    <location>
        <begin position="71"/>
        <end position="101"/>
    </location>
</feature>